<dbReference type="Pfam" id="PF13411">
    <property type="entry name" value="MerR_1"/>
    <property type="match status" value="1"/>
</dbReference>
<evidence type="ECO:0000256" key="1">
    <source>
        <dbReference type="SAM" id="Coils"/>
    </source>
</evidence>
<dbReference type="EMBL" id="CP104068">
    <property type="protein sequence ID" value="WAH44831.1"/>
    <property type="molecule type" value="Genomic_DNA"/>
</dbReference>
<dbReference type="Gene3D" id="1.10.1660.10">
    <property type="match status" value="1"/>
</dbReference>
<evidence type="ECO:0000313" key="3">
    <source>
        <dbReference type="EMBL" id="WAH44831.1"/>
    </source>
</evidence>
<organism evidence="3 4">
    <name type="scientific">Alicyclobacillus fastidiosus</name>
    <dbReference type="NCBI Taxonomy" id="392011"/>
    <lineage>
        <taxon>Bacteria</taxon>
        <taxon>Bacillati</taxon>
        <taxon>Bacillota</taxon>
        <taxon>Bacilli</taxon>
        <taxon>Bacillales</taxon>
        <taxon>Alicyclobacillaceae</taxon>
        <taxon>Alicyclobacillus</taxon>
    </lineage>
</organism>
<dbReference type="Proteomes" id="UP001164761">
    <property type="component" value="Plasmid unnamed1"/>
</dbReference>
<gene>
    <name evidence="3" type="ORF">NZD89_28670</name>
</gene>
<accession>A0ABY6ZRT2</accession>
<evidence type="ECO:0000259" key="2">
    <source>
        <dbReference type="Pfam" id="PF13411"/>
    </source>
</evidence>
<dbReference type="SUPFAM" id="SSF46955">
    <property type="entry name" value="Putative DNA-binding domain"/>
    <property type="match status" value="1"/>
</dbReference>
<keyword evidence="1" id="KW-0175">Coiled coil</keyword>
<keyword evidence="4" id="KW-1185">Reference proteome</keyword>
<keyword evidence="3" id="KW-0614">Plasmid</keyword>
<dbReference type="InterPro" id="IPR009061">
    <property type="entry name" value="DNA-bd_dom_put_sf"/>
</dbReference>
<proteinExistence type="predicted"/>
<evidence type="ECO:0000313" key="4">
    <source>
        <dbReference type="Proteomes" id="UP001164761"/>
    </source>
</evidence>
<dbReference type="InterPro" id="IPR000551">
    <property type="entry name" value="MerR-type_HTH_dom"/>
</dbReference>
<feature type="coiled-coil region" evidence="1">
    <location>
        <begin position="144"/>
        <end position="171"/>
    </location>
</feature>
<name>A0ABY6ZRT2_9BACL</name>
<reference evidence="3" key="1">
    <citation type="submission" date="2022-08" db="EMBL/GenBank/DDBJ databases">
        <title>Alicyclobacillus fastidiosus DSM 17978, complete genome.</title>
        <authorList>
            <person name="Wang Q."/>
            <person name="Cai R."/>
            <person name="Wang Z."/>
        </authorList>
    </citation>
    <scope>NUCLEOTIDE SEQUENCE</scope>
    <source>
        <strain evidence="3">DSM 17978</strain>
        <plasmid evidence="3">unnamed1</plasmid>
    </source>
</reference>
<dbReference type="RefSeq" id="WP_268008703.1">
    <property type="nucleotide sequence ID" value="NZ_BSUT01000003.1"/>
</dbReference>
<sequence>MYDDATRYVARFGTKAAASLAGISEPTVRKYSQHLSKHGYNISTANGRDRKYSDYDITVLTEMKRLSDETGMDVGKIAQMVIAKYGSAPVEDDSIQTESSEETALTTTPQDFAAVVELASKTYWDKAKQEMTDEISERVRDEVKAEFQSELGHLKDELRGMMEEVAATREKKKHWWRFGR</sequence>
<protein>
    <submittedName>
        <fullName evidence="3">MerR family transcriptional regulator</fullName>
    </submittedName>
</protein>
<feature type="domain" description="HTH merR-type" evidence="2">
    <location>
        <begin position="15"/>
        <end position="80"/>
    </location>
</feature>
<geneLocation type="plasmid" evidence="3 4">
    <name>unnamed1</name>
</geneLocation>